<feature type="non-terminal residue" evidence="2">
    <location>
        <position position="1"/>
    </location>
</feature>
<gene>
    <name evidence="2" type="ORF">G5C65_29895</name>
</gene>
<evidence type="ECO:0000313" key="2">
    <source>
        <dbReference type="EMBL" id="NGO72493.1"/>
    </source>
</evidence>
<protein>
    <submittedName>
        <fullName evidence="2">PucR family transcriptional regulator</fullName>
    </submittedName>
</protein>
<feature type="domain" description="PucR C-terminal helix-turn-helix" evidence="1">
    <location>
        <begin position="93"/>
        <end position="149"/>
    </location>
</feature>
<evidence type="ECO:0000259" key="1">
    <source>
        <dbReference type="Pfam" id="PF13556"/>
    </source>
</evidence>
<dbReference type="Pfam" id="PF13556">
    <property type="entry name" value="HTH_30"/>
    <property type="match status" value="1"/>
</dbReference>
<dbReference type="PANTHER" id="PTHR33744">
    <property type="entry name" value="CARBOHYDRATE DIACID REGULATOR"/>
    <property type="match status" value="1"/>
</dbReference>
<dbReference type="PANTHER" id="PTHR33744:SF1">
    <property type="entry name" value="DNA-BINDING TRANSCRIPTIONAL ACTIVATOR ADER"/>
    <property type="match status" value="1"/>
</dbReference>
<reference evidence="2 3" key="1">
    <citation type="submission" date="2020-02" db="EMBL/GenBank/DDBJ databases">
        <title>Whole-genome analyses of novel actinobacteria.</title>
        <authorList>
            <person name="Sahin N."/>
            <person name="Tatar D."/>
        </authorList>
    </citation>
    <scope>NUCLEOTIDE SEQUENCE [LARGE SCALE GENOMIC DNA]</scope>
    <source>
        <strain evidence="2 3">SB3404</strain>
    </source>
</reference>
<dbReference type="InterPro" id="IPR025736">
    <property type="entry name" value="PucR_C-HTH_dom"/>
</dbReference>
<dbReference type="InterPro" id="IPR042070">
    <property type="entry name" value="PucR_C-HTH_sf"/>
</dbReference>
<evidence type="ECO:0000313" key="3">
    <source>
        <dbReference type="Proteomes" id="UP000477722"/>
    </source>
</evidence>
<name>A0A6G4X5F9_9ACTN</name>
<proteinExistence type="predicted"/>
<dbReference type="AlphaFoldDB" id="A0A6G4X5F9"/>
<organism evidence="2 3">
    <name type="scientific">Streptomyces boncukensis</name>
    <dbReference type="NCBI Taxonomy" id="2711219"/>
    <lineage>
        <taxon>Bacteria</taxon>
        <taxon>Bacillati</taxon>
        <taxon>Actinomycetota</taxon>
        <taxon>Actinomycetes</taxon>
        <taxon>Kitasatosporales</taxon>
        <taxon>Streptomycetaceae</taxon>
        <taxon>Streptomyces</taxon>
    </lineage>
</organism>
<dbReference type="EMBL" id="JAAKZZ010000472">
    <property type="protein sequence ID" value="NGO72493.1"/>
    <property type="molecule type" value="Genomic_DNA"/>
</dbReference>
<keyword evidence="3" id="KW-1185">Reference proteome</keyword>
<dbReference type="Gene3D" id="1.10.10.2840">
    <property type="entry name" value="PucR C-terminal helix-turn-helix domain"/>
    <property type="match status" value="1"/>
</dbReference>
<accession>A0A6G4X5F9</accession>
<comment type="caution">
    <text evidence="2">The sequence shown here is derived from an EMBL/GenBank/DDBJ whole genome shotgun (WGS) entry which is preliminary data.</text>
</comment>
<dbReference type="InterPro" id="IPR051448">
    <property type="entry name" value="CdaR-like_regulators"/>
</dbReference>
<dbReference type="Proteomes" id="UP000477722">
    <property type="component" value="Unassembled WGS sequence"/>
</dbReference>
<sequence length="159" mass="17501">GGGARAARRPRVGVGPGQPTLTAAARQLDQAAHVAEVAAAMTGGPERPYYRAEHLRLRGLLALLRDNRHLRAFAESELHRLLEHEARHGAGHLALLRRYLEVNGNKNELARRTSLSRPALYARLAAVERILDARLDDPETRASLHVALLVRDLDRGGVR</sequence>
<dbReference type="RefSeq" id="WP_165302176.1">
    <property type="nucleotide sequence ID" value="NZ_JAAKZZ010000472.1"/>
</dbReference>